<organism evidence="6 7">
    <name type="scientific">Paenibacillus sophorae</name>
    <dbReference type="NCBI Taxonomy" id="1333845"/>
    <lineage>
        <taxon>Bacteria</taxon>
        <taxon>Bacillati</taxon>
        <taxon>Bacillota</taxon>
        <taxon>Bacilli</taxon>
        <taxon>Bacillales</taxon>
        <taxon>Paenibacillaceae</taxon>
        <taxon>Paenibacillus</taxon>
    </lineage>
</organism>
<evidence type="ECO:0000259" key="2">
    <source>
        <dbReference type="PROSITE" id="PS50839"/>
    </source>
</evidence>
<dbReference type="PANTHER" id="PTHR44757:SF2">
    <property type="entry name" value="BIOFILM ARCHITECTURE MAINTENANCE PROTEIN MBAA"/>
    <property type="match status" value="1"/>
</dbReference>
<sequence>MAFFKKKPFTIILIFIVVLQIALFYYYSLSVDREYRAAKADLSSQAYMLTSNIEERASIVKGVSSFVQTVGFDADPGEINRYLSTAYHSTNHMMNLAIAPEGIIRYLYPITGNTAILNKSLFFESRLSTPGLVEETIRSRMITVDGPRLLAQGEYGMVIRQAIFKNNNFEGIVSVTLSINDIISHFLGNNSRVYVTREDHTFLFGSHPENKGTLISIPVHFYNQSWRINTYLDPKAKWDALISVLLVDLAFLSIIASVLYFLSRQRRFNRELEQVVNIRTRDLRISERLYEKLAYYDSLTEIPNRRFFMDEFDRLLKTAEPKQTFSLFFFDLNRFKEINDTLGHSAGDQVIRTLAGRIHKAKLPCRLFARTGGDEFVMLFQDLPRERISEMAEQLSEVASQPLVIAGTHLSLSASIGISLYPEHSMNKEDLLKYADMSMYQAKSTDGQGYFLFDDQLREKLQQKTMIAKYLHSALENHEFVLHYQPQVNAATGAVAGLEALVRWNHPEKGLLLPGYFISAVEEAGLMTQLTDWVIHEVCRQLAEWKREGLQILRTSVNISNSWFYNRNLIPMLRSILDEYGLTPDCLEFEITESTALLEEHYPLLQQIRDEGILVSVDDFGTKYSSLNYLKHFPVGKIKIDRTFIVGIGQSSIDETIIKSITFVASQLGYDLIAEGVECEEQVDFLMAHGCKYMQGFLFYRPLPAGEIRSLLQTSTAASKTEMAESKGCSNAIES</sequence>
<dbReference type="SMART" id="SM00052">
    <property type="entry name" value="EAL"/>
    <property type="match status" value="1"/>
</dbReference>
<dbReference type="Proteomes" id="UP000198809">
    <property type="component" value="Unassembled WGS sequence"/>
</dbReference>
<dbReference type="CDD" id="cd01949">
    <property type="entry name" value="GGDEF"/>
    <property type="match status" value="1"/>
</dbReference>
<evidence type="ECO:0000313" key="5">
    <source>
        <dbReference type="EMBL" id="QWU15977.1"/>
    </source>
</evidence>
<dbReference type="EMBL" id="FODH01000002">
    <property type="protein sequence ID" value="SEN68334.1"/>
    <property type="molecule type" value="Genomic_DNA"/>
</dbReference>
<dbReference type="Gene3D" id="3.30.70.270">
    <property type="match status" value="1"/>
</dbReference>
<evidence type="ECO:0000259" key="3">
    <source>
        <dbReference type="PROSITE" id="PS50883"/>
    </source>
</evidence>
<dbReference type="InterPro" id="IPR043128">
    <property type="entry name" value="Rev_trsase/Diguanyl_cyclase"/>
</dbReference>
<dbReference type="Gene3D" id="3.20.20.450">
    <property type="entry name" value="EAL domain"/>
    <property type="match status" value="1"/>
</dbReference>
<dbReference type="EMBL" id="CP076607">
    <property type="protein sequence ID" value="QWU15977.1"/>
    <property type="molecule type" value="Genomic_DNA"/>
</dbReference>
<dbReference type="InterPro" id="IPR000160">
    <property type="entry name" value="GGDEF_dom"/>
</dbReference>
<reference evidence="6 7" key="1">
    <citation type="submission" date="2016-10" db="EMBL/GenBank/DDBJ databases">
        <authorList>
            <person name="de Groot N.N."/>
        </authorList>
    </citation>
    <scope>NUCLEOTIDE SEQUENCE [LARGE SCALE GENOMIC DNA]</scope>
    <source>
        <strain evidence="6 7">CGMCC 1.10238</strain>
    </source>
</reference>
<proteinExistence type="predicted"/>
<evidence type="ECO:0000256" key="1">
    <source>
        <dbReference type="SAM" id="Phobius"/>
    </source>
</evidence>
<dbReference type="SUPFAM" id="SSF141868">
    <property type="entry name" value="EAL domain-like"/>
    <property type="match status" value="1"/>
</dbReference>
<evidence type="ECO:0000313" key="8">
    <source>
        <dbReference type="Proteomes" id="UP000683429"/>
    </source>
</evidence>
<evidence type="ECO:0000313" key="6">
    <source>
        <dbReference type="EMBL" id="SEN68334.1"/>
    </source>
</evidence>
<dbReference type="InterPro" id="IPR029787">
    <property type="entry name" value="Nucleotide_cyclase"/>
</dbReference>
<dbReference type="NCBIfam" id="TIGR00254">
    <property type="entry name" value="GGDEF"/>
    <property type="match status" value="1"/>
</dbReference>
<dbReference type="PROSITE" id="PS50887">
    <property type="entry name" value="GGDEF"/>
    <property type="match status" value="1"/>
</dbReference>
<dbReference type="GO" id="GO:0003824">
    <property type="term" value="F:catalytic activity"/>
    <property type="evidence" value="ECO:0007669"/>
    <property type="project" value="UniProtKB-ARBA"/>
</dbReference>
<keyword evidence="1" id="KW-0812">Transmembrane</keyword>
<reference evidence="5 8" key="2">
    <citation type="submission" date="2021-06" db="EMBL/GenBank/DDBJ databases">
        <title>Whole genome sequence of Paenibacillus sophorae DSM23020 for comparative genomics.</title>
        <authorList>
            <person name="Kim M.-J."/>
            <person name="Lee G."/>
            <person name="Shin J.-H."/>
        </authorList>
    </citation>
    <scope>NUCLEOTIDE SEQUENCE [LARGE SCALE GENOMIC DNA]</scope>
    <source>
        <strain evidence="5 8">DSM 23020</strain>
    </source>
</reference>
<dbReference type="PROSITE" id="PS50839">
    <property type="entry name" value="CHASE"/>
    <property type="match status" value="1"/>
</dbReference>
<feature type="domain" description="EAL" evidence="3">
    <location>
        <begin position="464"/>
        <end position="716"/>
    </location>
</feature>
<feature type="domain" description="CHASE" evidence="2">
    <location>
        <begin position="100"/>
        <end position="187"/>
    </location>
</feature>
<dbReference type="Proteomes" id="UP000683429">
    <property type="component" value="Chromosome"/>
</dbReference>
<dbReference type="OrthoDB" id="9759607at2"/>
<feature type="domain" description="GGDEF" evidence="4">
    <location>
        <begin position="323"/>
        <end position="456"/>
    </location>
</feature>
<keyword evidence="8" id="KW-1185">Reference proteome</keyword>
<evidence type="ECO:0000259" key="4">
    <source>
        <dbReference type="PROSITE" id="PS50887"/>
    </source>
</evidence>
<dbReference type="RefSeq" id="WP_051500450.1">
    <property type="nucleotide sequence ID" value="NZ_CP076607.1"/>
</dbReference>
<dbReference type="SMART" id="SM01079">
    <property type="entry name" value="CHASE"/>
    <property type="match status" value="1"/>
</dbReference>
<dbReference type="Pfam" id="PF00990">
    <property type="entry name" value="GGDEF"/>
    <property type="match status" value="1"/>
</dbReference>
<dbReference type="InterPro" id="IPR035919">
    <property type="entry name" value="EAL_sf"/>
</dbReference>
<dbReference type="InterPro" id="IPR006189">
    <property type="entry name" value="CHASE_dom"/>
</dbReference>
<dbReference type="CDD" id="cd01948">
    <property type="entry name" value="EAL"/>
    <property type="match status" value="1"/>
</dbReference>
<dbReference type="PANTHER" id="PTHR44757">
    <property type="entry name" value="DIGUANYLATE CYCLASE DGCP"/>
    <property type="match status" value="1"/>
</dbReference>
<keyword evidence="1" id="KW-0472">Membrane</keyword>
<dbReference type="Pfam" id="PF00563">
    <property type="entry name" value="EAL"/>
    <property type="match status" value="1"/>
</dbReference>
<dbReference type="SMART" id="SM00267">
    <property type="entry name" value="GGDEF"/>
    <property type="match status" value="1"/>
</dbReference>
<gene>
    <name evidence="5" type="ORF">KP014_01455</name>
    <name evidence="6" type="ORF">SAMN04487895_102211</name>
</gene>
<dbReference type="InterPro" id="IPR052155">
    <property type="entry name" value="Biofilm_reg_signaling"/>
</dbReference>
<dbReference type="AlphaFoldDB" id="A0A1H8III5"/>
<keyword evidence="1" id="KW-1133">Transmembrane helix</keyword>
<dbReference type="PROSITE" id="PS50883">
    <property type="entry name" value="EAL"/>
    <property type="match status" value="1"/>
</dbReference>
<dbReference type="STRING" id="1333845.SAMN04487895_102211"/>
<dbReference type="InterPro" id="IPR001633">
    <property type="entry name" value="EAL_dom"/>
</dbReference>
<evidence type="ECO:0000313" key="7">
    <source>
        <dbReference type="Proteomes" id="UP000198809"/>
    </source>
</evidence>
<dbReference type="SUPFAM" id="SSF55073">
    <property type="entry name" value="Nucleotide cyclase"/>
    <property type="match status" value="1"/>
</dbReference>
<name>A0A1H8III5_9BACL</name>
<feature type="transmembrane region" description="Helical" evidence="1">
    <location>
        <begin position="9"/>
        <end position="27"/>
    </location>
</feature>
<feature type="transmembrane region" description="Helical" evidence="1">
    <location>
        <begin position="240"/>
        <end position="262"/>
    </location>
</feature>
<protein>
    <submittedName>
        <fullName evidence="6">Diguanylate cyclase (GGDEF) domain-containing protein</fullName>
    </submittedName>
    <submittedName>
        <fullName evidence="5">EAL domain-containing protein</fullName>
    </submittedName>
</protein>
<accession>A0A1H8III5</accession>